<dbReference type="GO" id="GO:0005886">
    <property type="term" value="C:plasma membrane"/>
    <property type="evidence" value="ECO:0007669"/>
    <property type="project" value="TreeGrafter"/>
</dbReference>
<keyword evidence="2" id="KW-1185">Reference proteome</keyword>
<dbReference type="GO" id="GO:0005975">
    <property type="term" value="P:carbohydrate metabolic process"/>
    <property type="evidence" value="ECO:0007669"/>
    <property type="project" value="InterPro"/>
</dbReference>
<dbReference type="OrthoDB" id="10257263at2759"/>
<dbReference type="GO" id="GO:0031179">
    <property type="term" value="P:peptide modification"/>
    <property type="evidence" value="ECO:0007669"/>
    <property type="project" value="InterPro"/>
</dbReference>
<dbReference type="SUPFAM" id="SSF158745">
    <property type="entry name" value="LanC-like"/>
    <property type="match status" value="1"/>
</dbReference>
<name>A0A6G1F231_9ORYZ</name>
<dbReference type="PRINTS" id="PR01950">
    <property type="entry name" value="LANCSUPER"/>
</dbReference>
<dbReference type="CDD" id="cd04794">
    <property type="entry name" value="euk_LANCL"/>
    <property type="match status" value="1"/>
</dbReference>
<dbReference type="PANTHER" id="PTHR12736:SF7">
    <property type="entry name" value="LANC-LIKE PROTEIN 3"/>
    <property type="match status" value="1"/>
</dbReference>
<dbReference type="InterPro" id="IPR007822">
    <property type="entry name" value="LANC-like"/>
</dbReference>
<sequence length="294" mass="33118">MADRYFPNEFPDFVTEAADGRGEERSPAGVHGLLSLPYFRLSDRLLRATLRIKDKARVVEETWTRARRQATDYTLYTGALGTALLLFKSFQVTGNRGDLALAGDIVKECDVASRGLPFLTFICGRAGVCALGAVIAKHCDDQLLVTHYLSKFDEIIVTEKVPNELLYGRAGYLWACLFLNTHLSEKTIPLEHITSVARDIIDEGRKLSNKGSCPLMYEWHGKKYWGAAHGLAGIMHVLIHTELKPDEKDDIKNTLLYMIRNRSSMMNISSNRLQRLLTLSGTEDFSRELEYAMV</sequence>
<dbReference type="AlphaFoldDB" id="A0A6G1F231"/>
<evidence type="ECO:0000313" key="2">
    <source>
        <dbReference type="Proteomes" id="UP000479710"/>
    </source>
</evidence>
<dbReference type="Pfam" id="PF05147">
    <property type="entry name" value="LANC_like"/>
    <property type="match status" value="1"/>
</dbReference>
<comment type="caution">
    <text evidence="1">The sequence shown here is derived from an EMBL/GenBank/DDBJ whole genome shotgun (WGS) entry which is preliminary data.</text>
</comment>
<dbReference type="Gene3D" id="1.50.10.10">
    <property type="match status" value="1"/>
</dbReference>
<organism evidence="1 2">
    <name type="scientific">Oryza meyeriana var. granulata</name>
    <dbReference type="NCBI Taxonomy" id="110450"/>
    <lineage>
        <taxon>Eukaryota</taxon>
        <taxon>Viridiplantae</taxon>
        <taxon>Streptophyta</taxon>
        <taxon>Embryophyta</taxon>
        <taxon>Tracheophyta</taxon>
        <taxon>Spermatophyta</taxon>
        <taxon>Magnoliopsida</taxon>
        <taxon>Liliopsida</taxon>
        <taxon>Poales</taxon>
        <taxon>Poaceae</taxon>
        <taxon>BOP clade</taxon>
        <taxon>Oryzoideae</taxon>
        <taxon>Oryzeae</taxon>
        <taxon>Oryzinae</taxon>
        <taxon>Oryza</taxon>
        <taxon>Oryza meyeriana</taxon>
    </lineage>
</organism>
<dbReference type="Proteomes" id="UP000479710">
    <property type="component" value="Unassembled WGS sequence"/>
</dbReference>
<accession>A0A6G1F231</accession>
<evidence type="ECO:0000313" key="1">
    <source>
        <dbReference type="EMBL" id="KAF0930968.1"/>
    </source>
</evidence>
<reference evidence="1 2" key="1">
    <citation type="submission" date="2019-11" db="EMBL/GenBank/DDBJ databases">
        <title>Whole genome sequence of Oryza granulata.</title>
        <authorList>
            <person name="Li W."/>
        </authorList>
    </citation>
    <scope>NUCLEOTIDE SEQUENCE [LARGE SCALE GENOMIC DNA]</scope>
    <source>
        <strain evidence="2">cv. Menghai</strain>
        <tissue evidence="1">Leaf</tissue>
    </source>
</reference>
<protein>
    <submittedName>
        <fullName evidence="1">Uncharacterized protein</fullName>
    </submittedName>
</protein>
<gene>
    <name evidence="1" type="ORF">E2562_038541</name>
</gene>
<proteinExistence type="predicted"/>
<dbReference type="EMBL" id="SPHZ02000002">
    <property type="protein sequence ID" value="KAF0930968.1"/>
    <property type="molecule type" value="Genomic_DNA"/>
</dbReference>
<dbReference type="SMART" id="SM01260">
    <property type="entry name" value="LANC_like"/>
    <property type="match status" value="1"/>
</dbReference>
<dbReference type="PANTHER" id="PTHR12736">
    <property type="entry name" value="LANC-LIKE PROTEIN"/>
    <property type="match status" value="1"/>
</dbReference>
<dbReference type="InterPro" id="IPR012341">
    <property type="entry name" value="6hp_glycosidase-like_sf"/>
</dbReference>